<evidence type="ECO:0000313" key="23">
    <source>
        <dbReference type="Proteomes" id="UP001279642"/>
    </source>
</evidence>
<dbReference type="InterPro" id="IPR000631">
    <property type="entry name" value="CARKD"/>
</dbReference>
<dbReference type="SUPFAM" id="SSF64153">
    <property type="entry name" value="YjeF N-terminal domain-like"/>
    <property type="match status" value="1"/>
</dbReference>
<keyword evidence="10 17" id="KW-0520">NAD</keyword>
<sequence length="509" mass="52175">MSPAFNENSKQKAGAGAFALRIVTAREMQRTEQLAFTAGLDSYTAMERAGRAVADAILARWRRRPVLVLCGPGNNGGDGYIIAATLRAAGWPVSVTALAAPSSTDARRAATGWGSTALEPDDITWPEAGGLIVDALFGIGLTRRLDGVGANLVQRANQCGAPIVSVDIPSGVHADTGAMLGTAIAATLTVTFAWCKPGHVLLPGRTATGELVIADIGLPAAPLPDDLSPVWRNTPALWRHALPVPRVQDHKYSRGHLVAIGGGVMTGAVRLAVRAARRAGAGLATILAPAAAVSVYAQDQAGAIVRPRPETADVVAYLKDSRVSAVLIGSGLESGGETSDLLRHVLAARHATVVDGGGLDAWRDLDHHLIAERAGPVVLTPHEGEFARLCGNLGADLGPGLGKLQRAQAAARLFGAVIVLKGPDTVIAAPDGRAIVNGEAPAYLATAGSGDVLAGLIAGLLTQGMDAFAASAAAVWLHAEAARRFGPGLLAEDLPDLLPKVIAELSAAS</sequence>
<comment type="function">
    <text evidence="18">Catalyzes the epimerization of the S- and R-forms of NAD(P)HX, a damaged form of NAD(P)H that is a result of enzymatic or heat-dependent hydration. This is a prerequisite for the S-specific NAD(P)H-hydrate dehydratase to allow the repair of both epimers of NAD(P)HX.</text>
</comment>
<organism evidence="22 23">
    <name type="scientific">Dongia soli</name>
    <dbReference type="NCBI Taxonomy" id="600628"/>
    <lineage>
        <taxon>Bacteria</taxon>
        <taxon>Pseudomonadati</taxon>
        <taxon>Pseudomonadota</taxon>
        <taxon>Alphaproteobacteria</taxon>
        <taxon>Rhodospirillales</taxon>
        <taxon>Dongiaceae</taxon>
        <taxon>Dongia</taxon>
    </lineage>
</organism>
<dbReference type="EC" id="4.2.1.136" evidence="19"/>
<dbReference type="InterPro" id="IPR030677">
    <property type="entry name" value="Nnr"/>
</dbReference>
<keyword evidence="7 17" id="KW-0067">ATP-binding</keyword>
<feature type="binding site" evidence="18">
    <location>
        <begin position="74"/>
        <end position="78"/>
    </location>
    <ligand>
        <name>(6S)-NADPHX</name>
        <dbReference type="ChEBI" id="CHEBI:64076"/>
    </ligand>
</feature>
<keyword evidence="6 17" id="KW-0547">Nucleotide-binding</keyword>
<dbReference type="Gene3D" id="3.40.50.10260">
    <property type="entry name" value="YjeF N-terminal domain"/>
    <property type="match status" value="1"/>
</dbReference>
<evidence type="ECO:0000256" key="19">
    <source>
        <dbReference type="PIRNR" id="PIRNR017184"/>
    </source>
</evidence>
<dbReference type="HAMAP" id="MF_01966">
    <property type="entry name" value="NADHX_epimerase"/>
    <property type="match status" value="1"/>
</dbReference>
<comment type="similarity">
    <text evidence="17">Belongs to the NnrD/CARKD family.</text>
</comment>
<keyword evidence="5 18" id="KW-0479">Metal-binding</keyword>
<feature type="binding site" evidence="17">
    <location>
        <position position="268"/>
    </location>
    <ligand>
        <name>(6S)-NADPHX</name>
        <dbReference type="ChEBI" id="CHEBI:64076"/>
    </ligand>
</feature>
<comment type="caution">
    <text evidence="18">Lacks conserved residue(s) required for the propagation of feature annotation.</text>
</comment>
<comment type="function">
    <text evidence="14 19">Bifunctional enzyme that catalyzes the epimerization of the S- and R-forms of NAD(P)HX and the dehydration of the S-form of NAD(P)HX at the expense of ADP, which is converted to AMP. This allows the repair of both epimers of NAD(P)HX, a damaged form of NAD(P)H that is a result of enzymatic or heat-dependent hydration.</text>
</comment>
<evidence type="ECO:0000256" key="13">
    <source>
        <dbReference type="ARBA" id="ARBA00023268"/>
    </source>
</evidence>
<evidence type="ECO:0000256" key="10">
    <source>
        <dbReference type="ARBA" id="ARBA00023027"/>
    </source>
</evidence>
<feature type="binding site" evidence="18">
    <location>
        <begin position="138"/>
        <end position="144"/>
    </location>
    <ligand>
        <name>(6S)-NADPHX</name>
        <dbReference type="ChEBI" id="CHEBI:64076"/>
    </ligand>
</feature>
<evidence type="ECO:0000256" key="6">
    <source>
        <dbReference type="ARBA" id="ARBA00022741"/>
    </source>
</evidence>
<dbReference type="InterPro" id="IPR029056">
    <property type="entry name" value="Ribokinase-like"/>
</dbReference>
<evidence type="ECO:0000256" key="17">
    <source>
        <dbReference type="HAMAP-Rule" id="MF_01965"/>
    </source>
</evidence>
<evidence type="ECO:0000313" key="22">
    <source>
        <dbReference type="EMBL" id="MDY0885133.1"/>
    </source>
</evidence>
<keyword evidence="13" id="KW-0511">Multifunctional enzyme</keyword>
<comment type="catalytic activity">
    <reaction evidence="2 18 19">
        <text>(6R)-NADPHX = (6S)-NADPHX</text>
        <dbReference type="Rhea" id="RHEA:32227"/>
        <dbReference type="ChEBI" id="CHEBI:64076"/>
        <dbReference type="ChEBI" id="CHEBI:64077"/>
        <dbReference type="EC" id="5.1.99.6"/>
    </reaction>
</comment>
<dbReference type="PROSITE" id="PS01050">
    <property type="entry name" value="YJEF_C_2"/>
    <property type="match status" value="1"/>
</dbReference>
<feature type="binding site" evidence="17">
    <location>
        <begin position="421"/>
        <end position="425"/>
    </location>
    <ligand>
        <name>AMP</name>
        <dbReference type="ChEBI" id="CHEBI:456215"/>
    </ligand>
</feature>
<feature type="domain" description="YjeF N-terminal" evidence="21">
    <location>
        <begin position="28"/>
        <end position="224"/>
    </location>
</feature>
<protein>
    <recommendedName>
        <fullName evidence="19">Bifunctional NAD(P)H-hydrate repair enzyme</fullName>
    </recommendedName>
    <alternativeName>
        <fullName evidence="19">Nicotinamide nucleotide repair protein</fullName>
    </alternativeName>
    <domain>
        <recommendedName>
            <fullName evidence="19">ADP-dependent (S)-NAD(P)H-hydrate dehydratase</fullName>
            <ecNumber evidence="19">4.2.1.136</ecNumber>
        </recommendedName>
        <alternativeName>
            <fullName evidence="19">ADP-dependent NAD(P)HX dehydratase</fullName>
        </alternativeName>
    </domain>
    <domain>
        <recommendedName>
            <fullName evidence="19">NAD(P)H-hydrate epimerase</fullName>
            <ecNumber evidence="19">5.1.99.6</ecNumber>
        </recommendedName>
    </domain>
</protein>
<dbReference type="EMBL" id="JAXCLW010000007">
    <property type="protein sequence ID" value="MDY0885133.1"/>
    <property type="molecule type" value="Genomic_DNA"/>
</dbReference>
<dbReference type="PIRSF" id="PIRSF017184">
    <property type="entry name" value="Nnr"/>
    <property type="match status" value="1"/>
</dbReference>
<dbReference type="SUPFAM" id="SSF53613">
    <property type="entry name" value="Ribokinase-like"/>
    <property type="match status" value="1"/>
</dbReference>
<feature type="domain" description="YjeF C-terminal" evidence="20">
    <location>
        <begin position="234"/>
        <end position="505"/>
    </location>
</feature>
<keyword evidence="8 17" id="KW-0521">NADP</keyword>
<evidence type="ECO:0000256" key="11">
    <source>
        <dbReference type="ARBA" id="ARBA00023235"/>
    </source>
</evidence>
<evidence type="ECO:0000256" key="15">
    <source>
        <dbReference type="ARBA" id="ARBA00048238"/>
    </source>
</evidence>
<feature type="binding site" evidence="17">
    <location>
        <position position="331"/>
    </location>
    <ligand>
        <name>(6S)-NADPHX</name>
        <dbReference type="ChEBI" id="CHEBI:64076"/>
    </ligand>
</feature>
<dbReference type="CDD" id="cd01171">
    <property type="entry name" value="YXKO-related"/>
    <property type="match status" value="1"/>
</dbReference>
<dbReference type="PANTHER" id="PTHR12592">
    <property type="entry name" value="ATP-DEPENDENT (S)-NAD(P)H-HYDRATE DEHYDRATASE FAMILY MEMBER"/>
    <property type="match status" value="1"/>
</dbReference>
<evidence type="ECO:0000256" key="2">
    <source>
        <dbReference type="ARBA" id="ARBA00000909"/>
    </source>
</evidence>
<feature type="binding site" evidence="18">
    <location>
        <position position="75"/>
    </location>
    <ligand>
        <name>K(+)</name>
        <dbReference type="ChEBI" id="CHEBI:29103"/>
    </ligand>
</feature>
<comment type="similarity">
    <text evidence="3 19">In the N-terminal section; belongs to the NnrE/AIBP family.</text>
</comment>
<comment type="catalytic activity">
    <reaction evidence="15 17 19">
        <text>(6S)-NADHX + ADP = AMP + phosphate + NADH + H(+)</text>
        <dbReference type="Rhea" id="RHEA:32223"/>
        <dbReference type="ChEBI" id="CHEBI:15378"/>
        <dbReference type="ChEBI" id="CHEBI:43474"/>
        <dbReference type="ChEBI" id="CHEBI:57945"/>
        <dbReference type="ChEBI" id="CHEBI:64074"/>
        <dbReference type="ChEBI" id="CHEBI:456215"/>
        <dbReference type="ChEBI" id="CHEBI:456216"/>
        <dbReference type="EC" id="4.2.1.136"/>
    </reaction>
</comment>
<dbReference type="NCBIfam" id="TIGR00197">
    <property type="entry name" value="yjeF_nterm"/>
    <property type="match status" value="1"/>
</dbReference>
<evidence type="ECO:0000256" key="8">
    <source>
        <dbReference type="ARBA" id="ARBA00022857"/>
    </source>
</evidence>
<comment type="cofactor">
    <cofactor evidence="18 19">
        <name>K(+)</name>
        <dbReference type="ChEBI" id="CHEBI:29103"/>
    </cofactor>
    <text evidence="18 19">Binds 1 potassium ion per subunit.</text>
</comment>
<accession>A0ABU5EFF6</accession>
<evidence type="ECO:0000256" key="18">
    <source>
        <dbReference type="HAMAP-Rule" id="MF_01966"/>
    </source>
</evidence>
<feature type="binding site" evidence="18">
    <location>
        <position position="170"/>
    </location>
    <ligand>
        <name>K(+)</name>
        <dbReference type="ChEBI" id="CHEBI:29103"/>
    </ligand>
</feature>
<evidence type="ECO:0000256" key="7">
    <source>
        <dbReference type="ARBA" id="ARBA00022840"/>
    </source>
</evidence>
<evidence type="ECO:0000256" key="12">
    <source>
        <dbReference type="ARBA" id="ARBA00023239"/>
    </source>
</evidence>
<evidence type="ECO:0000256" key="4">
    <source>
        <dbReference type="ARBA" id="ARBA00009524"/>
    </source>
</evidence>
<dbReference type="HAMAP" id="MF_01965">
    <property type="entry name" value="NADHX_dehydratase"/>
    <property type="match status" value="1"/>
</dbReference>
<dbReference type="Pfam" id="PF03853">
    <property type="entry name" value="YjeF_N"/>
    <property type="match status" value="1"/>
</dbReference>
<keyword evidence="23" id="KW-1185">Reference proteome</keyword>
<gene>
    <name evidence="17" type="primary">nnrD</name>
    <name evidence="18" type="synonym">nnrE</name>
    <name evidence="22" type="ORF">SMD27_19985</name>
</gene>
<dbReference type="InterPro" id="IPR004443">
    <property type="entry name" value="YjeF_N_dom"/>
</dbReference>
<dbReference type="NCBIfam" id="TIGR00196">
    <property type="entry name" value="yjeF_cterm"/>
    <property type="match status" value="1"/>
</dbReference>
<keyword evidence="9 18" id="KW-0630">Potassium</keyword>
<comment type="cofactor">
    <cofactor evidence="17">
        <name>Mg(2+)</name>
        <dbReference type="ChEBI" id="CHEBI:18420"/>
    </cofactor>
</comment>
<dbReference type="PANTHER" id="PTHR12592:SF0">
    <property type="entry name" value="ATP-DEPENDENT (S)-NAD(P)H-HYDRATE DEHYDRATASE"/>
    <property type="match status" value="1"/>
</dbReference>
<dbReference type="PROSITE" id="PS51383">
    <property type="entry name" value="YJEF_C_3"/>
    <property type="match status" value="1"/>
</dbReference>
<evidence type="ECO:0000256" key="14">
    <source>
        <dbReference type="ARBA" id="ARBA00025153"/>
    </source>
</evidence>
<comment type="function">
    <text evidence="17">Catalyzes the dehydration of the S-form of NAD(P)HX at the expense of ADP, which is converted to AMP. Together with NAD(P)HX epimerase, which catalyzes the epimerization of the S- and R-forms, the enzyme allows the repair of both epimers of NAD(P)HX, a damaged form of NAD(P)H that is a result of enzymatic or heat-dependent hydration.</text>
</comment>
<comment type="catalytic activity">
    <reaction evidence="16 17 19">
        <text>(6S)-NADPHX + ADP = AMP + phosphate + NADPH + H(+)</text>
        <dbReference type="Rhea" id="RHEA:32235"/>
        <dbReference type="ChEBI" id="CHEBI:15378"/>
        <dbReference type="ChEBI" id="CHEBI:43474"/>
        <dbReference type="ChEBI" id="CHEBI:57783"/>
        <dbReference type="ChEBI" id="CHEBI:64076"/>
        <dbReference type="ChEBI" id="CHEBI:456215"/>
        <dbReference type="ChEBI" id="CHEBI:456216"/>
        <dbReference type="EC" id="4.2.1.136"/>
    </reaction>
</comment>
<feature type="binding site" evidence="18">
    <location>
        <position position="134"/>
    </location>
    <ligand>
        <name>K(+)</name>
        <dbReference type="ChEBI" id="CHEBI:29103"/>
    </ligand>
</feature>
<evidence type="ECO:0000256" key="3">
    <source>
        <dbReference type="ARBA" id="ARBA00006001"/>
    </source>
</evidence>
<dbReference type="RefSeq" id="WP_320510201.1">
    <property type="nucleotide sequence ID" value="NZ_JAXCLW010000007.1"/>
</dbReference>
<comment type="caution">
    <text evidence="22">The sequence shown here is derived from an EMBL/GenBank/DDBJ whole genome shotgun (WGS) entry which is preliminary data.</text>
</comment>
<dbReference type="EC" id="5.1.99.6" evidence="19"/>
<proteinExistence type="inferred from homology"/>
<keyword evidence="11 18" id="KW-0413">Isomerase</keyword>
<evidence type="ECO:0000256" key="5">
    <source>
        <dbReference type="ARBA" id="ARBA00022723"/>
    </source>
</evidence>
<dbReference type="PROSITE" id="PS51385">
    <property type="entry name" value="YJEF_N"/>
    <property type="match status" value="1"/>
</dbReference>
<evidence type="ECO:0000256" key="16">
    <source>
        <dbReference type="ARBA" id="ARBA00049209"/>
    </source>
</evidence>
<dbReference type="Proteomes" id="UP001279642">
    <property type="component" value="Unassembled WGS sequence"/>
</dbReference>
<feature type="binding site" evidence="17">
    <location>
        <position position="450"/>
    </location>
    <ligand>
        <name>AMP</name>
        <dbReference type="ChEBI" id="CHEBI:456215"/>
    </ligand>
</feature>
<name>A0ABU5EFF6_9PROT</name>
<comment type="subunit">
    <text evidence="17">Homotetramer.</text>
</comment>
<feature type="binding site" evidence="17">
    <location>
        <position position="382"/>
    </location>
    <ligand>
        <name>(6S)-NADPHX</name>
        <dbReference type="ChEBI" id="CHEBI:64076"/>
    </ligand>
</feature>
<comment type="similarity">
    <text evidence="4 19">In the C-terminal section; belongs to the NnrD/CARKD family.</text>
</comment>
<feature type="binding site" evidence="17">
    <location>
        <position position="451"/>
    </location>
    <ligand>
        <name>(6S)-NADPHX</name>
        <dbReference type="ChEBI" id="CHEBI:64076"/>
    </ligand>
</feature>
<dbReference type="InterPro" id="IPR017953">
    <property type="entry name" value="Carbohydrate_kinase_pred_CS"/>
</dbReference>
<reference evidence="22 23" key="1">
    <citation type="journal article" date="2016" name="Antonie Van Leeuwenhoek">
        <title>Dongia soli sp. nov., isolated from soil from Dokdo, Korea.</title>
        <authorList>
            <person name="Kim D.U."/>
            <person name="Lee H."/>
            <person name="Kim H."/>
            <person name="Kim S.G."/>
            <person name="Ka J.O."/>
        </authorList>
    </citation>
    <scope>NUCLEOTIDE SEQUENCE [LARGE SCALE GENOMIC DNA]</scope>
    <source>
        <strain evidence="22 23">D78</strain>
    </source>
</reference>
<dbReference type="Gene3D" id="3.40.1190.20">
    <property type="match status" value="1"/>
</dbReference>
<feature type="binding site" evidence="18">
    <location>
        <position position="167"/>
    </location>
    <ligand>
        <name>(6S)-NADPHX</name>
        <dbReference type="ChEBI" id="CHEBI:64076"/>
    </ligand>
</feature>
<evidence type="ECO:0000259" key="20">
    <source>
        <dbReference type="PROSITE" id="PS51383"/>
    </source>
</evidence>
<evidence type="ECO:0000256" key="9">
    <source>
        <dbReference type="ARBA" id="ARBA00022958"/>
    </source>
</evidence>
<evidence type="ECO:0000256" key="1">
    <source>
        <dbReference type="ARBA" id="ARBA00000013"/>
    </source>
</evidence>
<dbReference type="Pfam" id="PF01256">
    <property type="entry name" value="Carb_kinase"/>
    <property type="match status" value="1"/>
</dbReference>
<dbReference type="InterPro" id="IPR036652">
    <property type="entry name" value="YjeF_N_dom_sf"/>
</dbReference>
<comment type="similarity">
    <text evidence="18">Belongs to the NnrE/AIBP family.</text>
</comment>
<evidence type="ECO:0000259" key="21">
    <source>
        <dbReference type="PROSITE" id="PS51385"/>
    </source>
</evidence>
<keyword evidence="12 17" id="KW-0456">Lyase</keyword>
<comment type="catalytic activity">
    <reaction evidence="1 18 19">
        <text>(6R)-NADHX = (6S)-NADHX</text>
        <dbReference type="Rhea" id="RHEA:32215"/>
        <dbReference type="ChEBI" id="CHEBI:64074"/>
        <dbReference type="ChEBI" id="CHEBI:64075"/>
        <dbReference type="EC" id="5.1.99.6"/>
    </reaction>
</comment>